<dbReference type="PANTHER" id="PTHR34677">
    <property type="match status" value="1"/>
</dbReference>
<feature type="non-terminal residue" evidence="2">
    <location>
        <position position="549"/>
    </location>
</feature>
<evidence type="ECO:0000259" key="1">
    <source>
        <dbReference type="Pfam" id="PF19077"/>
    </source>
</evidence>
<organism evidence="2 3">
    <name type="scientific">Pseudomonas zhanjiangensis</name>
    <dbReference type="NCBI Taxonomy" id="3239015"/>
    <lineage>
        <taxon>Bacteria</taxon>
        <taxon>Pseudomonadati</taxon>
        <taxon>Pseudomonadota</taxon>
        <taxon>Gammaproteobacteria</taxon>
        <taxon>Pseudomonadales</taxon>
        <taxon>Pseudomonadaceae</taxon>
        <taxon>Pseudomonas</taxon>
    </lineage>
</organism>
<dbReference type="InterPro" id="IPR047777">
    <property type="entry name" value="LapA-like_RM"/>
</dbReference>
<accession>A0ABV3YWN3</accession>
<dbReference type="NCBIfam" id="NF033510">
    <property type="entry name" value="Ca_tandemer"/>
    <property type="match status" value="1"/>
</dbReference>
<keyword evidence="3" id="KW-1185">Reference proteome</keyword>
<gene>
    <name evidence="2" type="ORF">AB5S05_15810</name>
</gene>
<name>A0ABV3YWN3_9PSED</name>
<feature type="domain" description="Bacterial Ig-like" evidence="1">
    <location>
        <begin position="424"/>
        <end position="503"/>
    </location>
</feature>
<dbReference type="Pfam" id="PF19077">
    <property type="entry name" value="Big_13"/>
    <property type="match status" value="1"/>
</dbReference>
<dbReference type="NCBIfam" id="NF033682">
    <property type="entry name" value="retention_LapA"/>
    <property type="match status" value="1"/>
</dbReference>
<evidence type="ECO:0000313" key="3">
    <source>
        <dbReference type="Proteomes" id="UP001560296"/>
    </source>
</evidence>
<dbReference type="RefSeq" id="WP_369288474.1">
    <property type="nucleotide sequence ID" value="NZ_JBFTEG010000013.1"/>
</dbReference>
<dbReference type="Gene3D" id="2.60.40.10">
    <property type="entry name" value="Immunoglobulins"/>
    <property type="match status" value="5"/>
</dbReference>
<dbReference type="InterPro" id="IPR044016">
    <property type="entry name" value="Big_13"/>
</dbReference>
<dbReference type="PANTHER" id="PTHR34677:SF3">
    <property type="entry name" value="BACTERIAL IG-LIKE DOMAIN-CONTAINING PROTEIN"/>
    <property type="match status" value="1"/>
</dbReference>
<reference evidence="2 3" key="1">
    <citation type="submission" date="2024-07" db="EMBL/GenBank/DDBJ databases">
        <authorList>
            <person name="Li M."/>
        </authorList>
    </citation>
    <scope>NUCLEOTIDE SEQUENCE [LARGE SCALE GENOMIC DNA]</scope>
    <source>
        <strain evidence="2 3">25A3E</strain>
    </source>
</reference>
<dbReference type="InterPro" id="IPR013783">
    <property type="entry name" value="Ig-like_fold"/>
</dbReference>
<dbReference type="EMBL" id="JBFTEG010000013">
    <property type="protein sequence ID" value="MEX6503529.1"/>
    <property type="molecule type" value="Genomic_DNA"/>
</dbReference>
<protein>
    <submittedName>
        <fullName evidence="2">Retention module-containing protein</fullName>
    </submittedName>
</protein>
<comment type="caution">
    <text evidence="2">The sequence shown here is derived from an EMBL/GenBank/DDBJ whole genome shotgun (WGS) entry which is preliminary data.</text>
</comment>
<proteinExistence type="predicted"/>
<dbReference type="Proteomes" id="UP001560296">
    <property type="component" value="Unassembled WGS sequence"/>
</dbReference>
<evidence type="ECO:0000313" key="2">
    <source>
        <dbReference type="EMBL" id="MEX6503529.1"/>
    </source>
</evidence>
<sequence>MSDFAAIIKNLVGQVFATSLDGLKRQVFEGERIFQGEQLTTALGGSVTLQLVGGEQIDIGEGSNWQAGLAVADEQTQASDEPTSDLEQAIAAGFDPTAELEPTAAGPGATGGAGGAAGGGHSFVLLDETAQQLDPTVGFNTQGLDSVGTNQAEELGVESATSFTDTTPPAPPSISLIIDSGSSGSDAITNNGAYSVGGIESGATVEYSTDGSTWSTTAPTAVEGSNTIQVRQTDIAGNVSAPASLTFTLDTLVDAPVISLTTDSGSSGSDAITNNGAYSVGGIEPGATVEYSTDGSTWSTTAPTAVEGSNTIQVRQTDIAGNVSAPASLTFTLDTLVDAPVISLTTDSGSSGSDAITNNGAYSVGGIEPGATVEYSTDGSTWSTTAPTAVEGSNTIQVRQTDIAGNVSAPASLTFTLDTLVDAPVISLDSDTGSSGSDAITNNGAYSVGGIEPGATVEYSTDGSTWSTTAPTAVEGSNTIQVRQTDIAGNVSAPASLTFTLDTTAPVPTISLDADITADDIINASEAGQTIAITGTVGGDAKVGDTVTL</sequence>